<dbReference type="PANTHER" id="PTHR13817:SF165">
    <property type="entry name" value="HEMICENTIN 2"/>
    <property type="match status" value="1"/>
</dbReference>
<feature type="domain" description="Ig-like" evidence="2">
    <location>
        <begin position="102"/>
        <end position="190"/>
    </location>
</feature>
<organism evidence="3 4">
    <name type="scientific">Marmota marmota marmota</name>
    <name type="common">Alpine marmot</name>
    <dbReference type="NCBI Taxonomy" id="9994"/>
    <lineage>
        <taxon>Eukaryota</taxon>
        <taxon>Metazoa</taxon>
        <taxon>Chordata</taxon>
        <taxon>Craniata</taxon>
        <taxon>Vertebrata</taxon>
        <taxon>Euteleostomi</taxon>
        <taxon>Mammalia</taxon>
        <taxon>Eutheria</taxon>
        <taxon>Euarchontoglires</taxon>
        <taxon>Glires</taxon>
        <taxon>Rodentia</taxon>
        <taxon>Sciuromorpha</taxon>
        <taxon>Sciuridae</taxon>
        <taxon>Xerinae</taxon>
        <taxon>Marmotini</taxon>
        <taxon>Marmota</taxon>
    </lineage>
</organism>
<feature type="domain" description="Ig-like" evidence="2">
    <location>
        <begin position="5"/>
        <end position="94"/>
    </location>
</feature>
<name>A0A8C5Z1Y9_MARMA</name>
<evidence type="ECO:0000256" key="1">
    <source>
        <dbReference type="ARBA" id="ARBA00022737"/>
    </source>
</evidence>
<keyword evidence="4" id="KW-1185">Reference proteome</keyword>
<dbReference type="Pfam" id="PF07679">
    <property type="entry name" value="I-set"/>
    <property type="match status" value="6"/>
</dbReference>
<protein>
    <recommendedName>
        <fullName evidence="2">Ig-like domain-containing protein</fullName>
    </recommendedName>
</protein>
<dbReference type="InterPro" id="IPR003598">
    <property type="entry name" value="Ig_sub2"/>
</dbReference>
<feature type="domain" description="Ig-like" evidence="2">
    <location>
        <begin position="287"/>
        <end position="376"/>
    </location>
</feature>
<evidence type="ECO:0000313" key="4">
    <source>
        <dbReference type="Proteomes" id="UP000694407"/>
    </source>
</evidence>
<dbReference type="GO" id="GO:0045214">
    <property type="term" value="P:sarcomere organization"/>
    <property type="evidence" value="ECO:0007669"/>
    <property type="project" value="TreeGrafter"/>
</dbReference>
<dbReference type="PANTHER" id="PTHR13817">
    <property type="entry name" value="TITIN"/>
    <property type="match status" value="1"/>
</dbReference>
<dbReference type="SMART" id="SM00409">
    <property type="entry name" value="IG"/>
    <property type="match status" value="6"/>
</dbReference>
<reference evidence="3" key="2">
    <citation type="submission" date="2025-09" db="UniProtKB">
        <authorList>
            <consortium name="Ensembl"/>
        </authorList>
    </citation>
    <scope>IDENTIFICATION</scope>
</reference>
<dbReference type="CDD" id="cd00096">
    <property type="entry name" value="Ig"/>
    <property type="match status" value="3"/>
</dbReference>
<dbReference type="InterPro" id="IPR050964">
    <property type="entry name" value="Striated_Muscle_Regulatory"/>
</dbReference>
<dbReference type="Proteomes" id="UP000694407">
    <property type="component" value="Unplaced"/>
</dbReference>
<feature type="domain" description="Ig-like" evidence="2">
    <location>
        <begin position="382"/>
        <end position="470"/>
    </location>
</feature>
<dbReference type="Gene3D" id="2.60.40.10">
    <property type="entry name" value="Immunoglobulins"/>
    <property type="match status" value="6"/>
</dbReference>
<dbReference type="SUPFAM" id="SSF48726">
    <property type="entry name" value="Immunoglobulin"/>
    <property type="match status" value="6"/>
</dbReference>
<dbReference type="Ensembl" id="ENSMMMT00000008574.1">
    <property type="protein sequence ID" value="ENSMMMP00000007519.1"/>
    <property type="gene ID" value="ENSMMMG00000006759.1"/>
</dbReference>
<dbReference type="FunFam" id="2.60.40.10:FF:000022">
    <property type="entry name" value="Cardiac titin"/>
    <property type="match status" value="6"/>
</dbReference>
<dbReference type="InterPro" id="IPR036179">
    <property type="entry name" value="Ig-like_dom_sf"/>
</dbReference>
<dbReference type="InterPro" id="IPR003599">
    <property type="entry name" value="Ig_sub"/>
</dbReference>
<reference evidence="3" key="1">
    <citation type="submission" date="2025-08" db="UniProtKB">
        <authorList>
            <consortium name="Ensembl"/>
        </authorList>
    </citation>
    <scope>IDENTIFICATION</scope>
</reference>
<feature type="domain" description="Ig-like" evidence="2">
    <location>
        <begin position="475"/>
        <end position="563"/>
    </location>
</feature>
<keyword evidence="1" id="KW-0677">Repeat</keyword>
<dbReference type="AlphaFoldDB" id="A0A8C5Z1Y9"/>
<proteinExistence type="predicted"/>
<dbReference type="PROSITE" id="PS50835">
    <property type="entry name" value="IG_LIKE"/>
    <property type="match status" value="6"/>
</dbReference>
<evidence type="ECO:0000259" key="2">
    <source>
        <dbReference type="PROSITE" id="PS50835"/>
    </source>
</evidence>
<dbReference type="GeneTree" id="ENSGT01110000267173"/>
<dbReference type="InterPro" id="IPR013783">
    <property type="entry name" value="Ig-like_fold"/>
</dbReference>
<dbReference type="InterPro" id="IPR013098">
    <property type="entry name" value="Ig_I-set"/>
</dbReference>
<dbReference type="GO" id="GO:0031430">
    <property type="term" value="C:M band"/>
    <property type="evidence" value="ECO:0007669"/>
    <property type="project" value="TreeGrafter"/>
</dbReference>
<accession>A0A8C5Z1Y9</accession>
<dbReference type="InterPro" id="IPR007110">
    <property type="entry name" value="Ig-like_dom"/>
</dbReference>
<evidence type="ECO:0000313" key="3">
    <source>
        <dbReference type="Ensembl" id="ENSMMMP00000007519.1"/>
    </source>
</evidence>
<feature type="domain" description="Ig-like" evidence="2">
    <location>
        <begin position="195"/>
        <end position="283"/>
    </location>
</feature>
<sequence>GANKPAKIIERAELIQVTAGDPATLEYTVAGTPELKPKWYKDGRPLAASKKYRISFKNNVAQLKFYSAELHDSGQYTFEISNEVGSSSCETTFTVLDRDIAPFFTKPLRNVDSIVSGSCRLDCKIAGSLPMRVSWFKDGKEIASSDKYRIAFVEGTASLEISRVDMNDAGNFTCRATNSVGSKESSGALIVQEPPSFVTKPGSRDVLPGSAVCLKSTFQGSTPLTIRWFKGDKELVSGGSCYITREALESSLELYAVKTSDSGTYTCKVSNVAGSVECSANLFVKGPATFIEKLEPSQLLKKGDATQLVCKVTGTPPIKITWFVNDREIKESNKHKMSFVESTAVLRLTDVGTEDSGEYMCEAQNEAGSDHCSSIVIVKESPYFTKEFKPVEVLKEYDVMLLAEVAGTPPFEITWFKDNTVLRSGRKYKTFIQDQLVSLQILKFVAADAGEYQCRVTNEVGSSTCSARVTLREPPSFVKKIESTSSLRGGTAAFQATLKGSLPITVTWLKDNDEVTEDDNIRMTFENNVASLYLSGIEVKHDGKYVCQAKNDAGIQRCSALLSVKGWFTKLASGLRKKCRCEPFSRPVHSPHLSLCFLQNLQQSPRRLCP</sequence>
<dbReference type="SMART" id="SM00408">
    <property type="entry name" value="IGc2"/>
    <property type="match status" value="6"/>
</dbReference>